<comment type="subcellular location">
    <subcellularLocation>
        <location evidence="1 6">Membrane</location>
    </subcellularLocation>
</comment>
<comment type="similarity">
    <text evidence="2 6">Belongs to the band 7/mec-2 family. HflK subfamily.</text>
</comment>
<dbReference type="GO" id="GO:0016020">
    <property type="term" value="C:membrane"/>
    <property type="evidence" value="ECO:0007669"/>
    <property type="project" value="UniProtKB-SubCell"/>
</dbReference>
<evidence type="ECO:0000313" key="9">
    <source>
        <dbReference type="Proteomes" id="UP000555828"/>
    </source>
</evidence>
<keyword evidence="4" id="KW-1133">Transmembrane helix</keyword>
<keyword evidence="8" id="KW-0645">Protease</keyword>
<comment type="subunit">
    <text evidence="6">HflC and HflK may interact to form a multimeric complex.</text>
</comment>
<reference evidence="8 9" key="1">
    <citation type="submission" date="2020-08" db="EMBL/GenBank/DDBJ databases">
        <title>Genomic Encyclopedia of Type Strains, Phase IV (KMG-IV): sequencing the most valuable type-strain genomes for metagenomic binning, comparative biology and taxonomic classification.</title>
        <authorList>
            <person name="Goeker M."/>
        </authorList>
    </citation>
    <scope>NUCLEOTIDE SEQUENCE [LARGE SCALE GENOMIC DNA]</scope>
    <source>
        <strain evidence="8 9">DSM 13481</strain>
    </source>
</reference>
<evidence type="ECO:0000256" key="3">
    <source>
        <dbReference type="ARBA" id="ARBA00022692"/>
    </source>
</evidence>
<dbReference type="InterPro" id="IPR010201">
    <property type="entry name" value="HflK"/>
</dbReference>
<dbReference type="PANTHER" id="PTHR43327:SF2">
    <property type="entry name" value="MODULATOR OF FTSH PROTEASE HFLK"/>
    <property type="match status" value="1"/>
</dbReference>
<dbReference type="GO" id="GO:0006508">
    <property type="term" value="P:proteolysis"/>
    <property type="evidence" value="ECO:0007669"/>
    <property type="project" value="UniProtKB-KW"/>
</dbReference>
<gene>
    <name evidence="8" type="ORF">HNP65_001180</name>
</gene>
<evidence type="ECO:0000256" key="6">
    <source>
        <dbReference type="RuleBase" id="RU364113"/>
    </source>
</evidence>
<accession>A0A841GSS3</accession>
<evidence type="ECO:0000313" key="8">
    <source>
        <dbReference type="EMBL" id="MBB6062728.1"/>
    </source>
</evidence>
<keyword evidence="5" id="KW-0472">Membrane</keyword>
<feature type="domain" description="Band 7" evidence="7">
    <location>
        <begin position="21"/>
        <end position="200"/>
    </location>
</feature>
<dbReference type="SUPFAM" id="SSF117892">
    <property type="entry name" value="Band 7/SPFH domain"/>
    <property type="match status" value="1"/>
</dbReference>
<dbReference type="Gene3D" id="3.30.479.30">
    <property type="entry name" value="Band 7 domain"/>
    <property type="match status" value="1"/>
</dbReference>
<evidence type="ECO:0000259" key="7">
    <source>
        <dbReference type="SMART" id="SM00244"/>
    </source>
</evidence>
<keyword evidence="9" id="KW-1185">Reference proteome</keyword>
<organism evidence="8 9">
    <name type="scientific">Thermosipho japonicus</name>
    <dbReference type="NCBI Taxonomy" id="90323"/>
    <lineage>
        <taxon>Bacteria</taxon>
        <taxon>Thermotogati</taxon>
        <taxon>Thermotogota</taxon>
        <taxon>Thermotogae</taxon>
        <taxon>Thermotogales</taxon>
        <taxon>Fervidobacteriaceae</taxon>
        <taxon>Thermosipho</taxon>
    </lineage>
</organism>
<dbReference type="PRINTS" id="PR00721">
    <property type="entry name" value="STOMATIN"/>
</dbReference>
<dbReference type="SMART" id="SM00244">
    <property type="entry name" value="PHB"/>
    <property type="match status" value="1"/>
</dbReference>
<dbReference type="AlphaFoldDB" id="A0A841GSS3"/>
<dbReference type="GO" id="GO:0008233">
    <property type="term" value="F:peptidase activity"/>
    <property type="evidence" value="ECO:0007669"/>
    <property type="project" value="UniProtKB-KW"/>
</dbReference>
<dbReference type="InterPro" id="IPR001107">
    <property type="entry name" value="Band_7"/>
</dbReference>
<dbReference type="RefSeq" id="WP_184619379.1">
    <property type="nucleotide sequence ID" value="NZ_JACHEX010000003.1"/>
</dbReference>
<keyword evidence="3" id="KW-0812">Transmembrane</keyword>
<evidence type="ECO:0000256" key="2">
    <source>
        <dbReference type="ARBA" id="ARBA00006971"/>
    </source>
</evidence>
<protein>
    <recommendedName>
        <fullName evidence="6">Protein HflK</fullName>
    </recommendedName>
</protein>
<sequence>MWKKLIGWLVLVIIILIYLSTGIYQVGPSEVALIKTFGKYTHSTGPGMHFHLPYPFQSHVIVDVETIRKEEIGFRTIESYGKISYRTVNEEALMLTGDGNIISVEAAVQYRIKDPVKFAFNVINGKELVRFTTESVLRERIAVRTIDDVLTVERDKIALETAEKVQEILDSYDSGILINKVYLQEVAPPDQVVAAFDDVNNAKQDKERFINEATKYANDVIPKAQGQAEKILREAEAYAQKKILEAQGETQRFLSVLKEYEIAPEITKKRLILEKLQSVFSSTKNIFVLDDSGTIKLLNVNDLIGGDTK</sequence>
<name>A0A841GSS3_9BACT</name>
<dbReference type="InterPro" id="IPR036013">
    <property type="entry name" value="Band_7/SPFH_dom_sf"/>
</dbReference>
<dbReference type="InterPro" id="IPR050710">
    <property type="entry name" value="Band7/mec-2_domain"/>
</dbReference>
<dbReference type="CDD" id="cd03404">
    <property type="entry name" value="SPFH_HflK"/>
    <property type="match status" value="1"/>
</dbReference>
<dbReference type="EMBL" id="JACHEX010000003">
    <property type="protein sequence ID" value="MBB6062728.1"/>
    <property type="molecule type" value="Genomic_DNA"/>
</dbReference>
<dbReference type="NCBIfam" id="TIGR01933">
    <property type="entry name" value="hflK"/>
    <property type="match status" value="1"/>
</dbReference>
<proteinExistence type="inferred from homology"/>
<dbReference type="InterPro" id="IPR001972">
    <property type="entry name" value="Stomatin_HflK_fam"/>
</dbReference>
<evidence type="ECO:0000256" key="1">
    <source>
        <dbReference type="ARBA" id="ARBA00004370"/>
    </source>
</evidence>
<evidence type="ECO:0000256" key="5">
    <source>
        <dbReference type="ARBA" id="ARBA00023136"/>
    </source>
</evidence>
<evidence type="ECO:0000256" key="4">
    <source>
        <dbReference type="ARBA" id="ARBA00022989"/>
    </source>
</evidence>
<keyword evidence="8" id="KW-0378">Hydrolase</keyword>
<dbReference type="Proteomes" id="UP000555828">
    <property type="component" value="Unassembled WGS sequence"/>
</dbReference>
<dbReference type="PANTHER" id="PTHR43327">
    <property type="entry name" value="STOMATIN-LIKE PROTEIN 2, MITOCHONDRIAL"/>
    <property type="match status" value="1"/>
</dbReference>
<comment type="caution">
    <text evidence="8">The sequence shown here is derived from an EMBL/GenBank/DDBJ whole genome shotgun (WGS) entry which is preliminary data.</text>
</comment>
<dbReference type="Pfam" id="PF01145">
    <property type="entry name" value="Band_7"/>
    <property type="match status" value="1"/>
</dbReference>
<comment type="function">
    <text evidence="6">HflC and HflK could encode or regulate a protease.</text>
</comment>